<feature type="domain" description="Enoyl reductase (ER)" evidence="1">
    <location>
        <begin position="14"/>
        <end position="340"/>
    </location>
</feature>
<dbReference type="InterPro" id="IPR013154">
    <property type="entry name" value="ADH-like_N"/>
</dbReference>
<dbReference type="PANTHER" id="PTHR45348">
    <property type="entry name" value="HYPOTHETICAL OXIDOREDUCTASE (EUROFUNG)"/>
    <property type="match status" value="1"/>
</dbReference>
<evidence type="ECO:0000259" key="1">
    <source>
        <dbReference type="SMART" id="SM00829"/>
    </source>
</evidence>
<sequence>MSQLALVFEARGKHVLKEIAIPEPSSGLLQVRVEAAAINPVDVKIFDNDRRGFVQHYPTVLGWDAAGEVTQVGQNVAKFKVGDRIAFLCIPGFSRDGGKSHTCRGAFQQYALADQRFSVKIPADADYASAASWPMSSNTAAGSLYKHFKLTEPWLSGGEGAYKGEKILILGGSSSVGAYAIQYAVLSGFHVLTTCSPVHFGYVKSLGADVVIDRSASDVAAQIIAAASGPLKFVIDAISIPVTQLLATQVLQEAGKLNLMLSPDPSLKHVLDAKKIQLLWGAGMQGWYISEPLWDAAEVHLASGLMKFNHVTVLNGGLNAWETAFEMHRKGQVSGTKLILAPQQTVR</sequence>
<dbReference type="InterPro" id="IPR013149">
    <property type="entry name" value="ADH-like_C"/>
</dbReference>
<dbReference type="Pfam" id="PF08240">
    <property type="entry name" value="ADH_N"/>
    <property type="match status" value="1"/>
</dbReference>
<dbReference type="EMBL" id="JACAZF010000009">
    <property type="protein sequence ID" value="KAF7295469.1"/>
    <property type="molecule type" value="Genomic_DNA"/>
</dbReference>
<comment type="caution">
    <text evidence="2">The sequence shown here is derived from an EMBL/GenBank/DDBJ whole genome shotgun (WGS) entry which is preliminary data.</text>
</comment>
<dbReference type="Pfam" id="PF00107">
    <property type="entry name" value="ADH_zinc_N"/>
    <property type="match status" value="1"/>
</dbReference>
<dbReference type="SUPFAM" id="SSF50129">
    <property type="entry name" value="GroES-like"/>
    <property type="match status" value="1"/>
</dbReference>
<accession>A0A8H6VVH1</accession>
<dbReference type="AlphaFoldDB" id="A0A8H6VVH1"/>
<protein>
    <submittedName>
        <fullName evidence="2">GroES-like protein</fullName>
    </submittedName>
</protein>
<keyword evidence="3" id="KW-1185">Reference proteome</keyword>
<name>A0A8H6VVH1_9AGAR</name>
<dbReference type="InterPro" id="IPR047122">
    <property type="entry name" value="Trans-enoyl_RdTase-like"/>
</dbReference>
<dbReference type="InterPro" id="IPR011032">
    <property type="entry name" value="GroES-like_sf"/>
</dbReference>
<dbReference type="GO" id="GO:0016651">
    <property type="term" value="F:oxidoreductase activity, acting on NAD(P)H"/>
    <property type="evidence" value="ECO:0007669"/>
    <property type="project" value="InterPro"/>
</dbReference>
<dbReference type="InterPro" id="IPR036291">
    <property type="entry name" value="NAD(P)-bd_dom_sf"/>
</dbReference>
<dbReference type="SUPFAM" id="SSF51735">
    <property type="entry name" value="NAD(P)-binding Rossmann-fold domains"/>
    <property type="match status" value="1"/>
</dbReference>
<dbReference type="RefSeq" id="XP_037216832.1">
    <property type="nucleotide sequence ID" value="XM_037367438.1"/>
</dbReference>
<dbReference type="SMART" id="SM00829">
    <property type="entry name" value="PKS_ER"/>
    <property type="match status" value="1"/>
</dbReference>
<dbReference type="InterPro" id="IPR020843">
    <property type="entry name" value="ER"/>
</dbReference>
<dbReference type="Proteomes" id="UP000636479">
    <property type="component" value="Unassembled WGS sequence"/>
</dbReference>
<dbReference type="OrthoDB" id="3233595at2759"/>
<evidence type="ECO:0000313" key="3">
    <source>
        <dbReference type="Proteomes" id="UP000636479"/>
    </source>
</evidence>
<proteinExistence type="predicted"/>
<dbReference type="CDD" id="cd08249">
    <property type="entry name" value="enoyl_reductase_like"/>
    <property type="match status" value="1"/>
</dbReference>
<reference evidence="2" key="1">
    <citation type="submission" date="2020-05" db="EMBL/GenBank/DDBJ databases">
        <title>Mycena genomes resolve the evolution of fungal bioluminescence.</title>
        <authorList>
            <person name="Tsai I.J."/>
        </authorList>
    </citation>
    <scope>NUCLEOTIDE SEQUENCE</scope>
    <source>
        <strain evidence="2">171206Taipei</strain>
    </source>
</reference>
<evidence type="ECO:0000313" key="2">
    <source>
        <dbReference type="EMBL" id="KAF7295469.1"/>
    </source>
</evidence>
<dbReference type="PANTHER" id="PTHR45348:SF2">
    <property type="entry name" value="ZINC-TYPE ALCOHOL DEHYDROGENASE-LIKE PROTEIN C2E1P3.01"/>
    <property type="match status" value="1"/>
</dbReference>
<dbReference type="Gene3D" id="3.40.50.720">
    <property type="entry name" value="NAD(P)-binding Rossmann-like Domain"/>
    <property type="match status" value="1"/>
</dbReference>
<dbReference type="GeneID" id="59349954"/>
<organism evidence="2 3">
    <name type="scientific">Mycena indigotica</name>
    <dbReference type="NCBI Taxonomy" id="2126181"/>
    <lineage>
        <taxon>Eukaryota</taxon>
        <taxon>Fungi</taxon>
        <taxon>Dikarya</taxon>
        <taxon>Basidiomycota</taxon>
        <taxon>Agaricomycotina</taxon>
        <taxon>Agaricomycetes</taxon>
        <taxon>Agaricomycetidae</taxon>
        <taxon>Agaricales</taxon>
        <taxon>Marasmiineae</taxon>
        <taxon>Mycenaceae</taxon>
        <taxon>Mycena</taxon>
    </lineage>
</organism>
<dbReference type="Gene3D" id="3.90.180.10">
    <property type="entry name" value="Medium-chain alcohol dehydrogenases, catalytic domain"/>
    <property type="match status" value="1"/>
</dbReference>
<gene>
    <name evidence="2" type="ORF">MIND_01086700</name>
</gene>